<organism evidence="4 5">
    <name type="scientific">Streptococcus sobrinus</name>
    <dbReference type="NCBI Taxonomy" id="1310"/>
    <lineage>
        <taxon>Bacteria</taxon>
        <taxon>Bacillati</taxon>
        <taxon>Bacillota</taxon>
        <taxon>Bacilli</taxon>
        <taxon>Lactobacillales</taxon>
        <taxon>Streptococcaceae</taxon>
        <taxon>Streptococcus</taxon>
    </lineage>
</organism>
<dbReference type="SUPFAM" id="SSF46689">
    <property type="entry name" value="Homeodomain-like"/>
    <property type="match status" value="1"/>
</dbReference>
<evidence type="ECO:0000313" key="5">
    <source>
        <dbReference type="Proteomes" id="UP000245369"/>
    </source>
</evidence>
<protein>
    <submittedName>
        <fullName evidence="4">TetR/AcrR family transcriptional regulator</fullName>
    </submittedName>
</protein>
<dbReference type="GeneID" id="93923568"/>
<feature type="domain" description="HTH tetR-type" evidence="3">
    <location>
        <begin position="6"/>
        <end position="66"/>
    </location>
</feature>
<dbReference type="InterPro" id="IPR036271">
    <property type="entry name" value="Tet_transcr_reg_TetR-rel_C_sf"/>
</dbReference>
<proteinExistence type="predicted"/>
<keyword evidence="5" id="KW-1185">Reference proteome</keyword>
<dbReference type="Proteomes" id="UP000245369">
    <property type="component" value="Chromosome"/>
</dbReference>
<evidence type="ECO:0000256" key="2">
    <source>
        <dbReference type="PROSITE-ProRule" id="PRU00335"/>
    </source>
</evidence>
<dbReference type="InterPro" id="IPR050624">
    <property type="entry name" value="HTH-type_Tx_Regulator"/>
</dbReference>
<dbReference type="RefSeq" id="WP_002960458.1">
    <property type="nucleotide sequence ID" value="NZ_CP029490.1"/>
</dbReference>
<dbReference type="InterPro" id="IPR001647">
    <property type="entry name" value="HTH_TetR"/>
</dbReference>
<dbReference type="Gene3D" id="1.10.357.10">
    <property type="entry name" value="Tetracycline Repressor, domain 2"/>
    <property type="match status" value="1"/>
</dbReference>
<evidence type="ECO:0000259" key="3">
    <source>
        <dbReference type="PROSITE" id="PS50977"/>
    </source>
</evidence>
<reference evidence="4 5" key="1">
    <citation type="submission" date="2018-05" db="EMBL/GenBank/DDBJ databases">
        <title>Complete genome sequences of Streptococcus sobrinus.</title>
        <authorList>
            <person name="Sales M."/>
            <person name="Jensen P.A."/>
        </authorList>
    </citation>
    <scope>NUCLEOTIDE SEQUENCE [LARGE SCALE GENOMIC DNA]</scope>
    <source>
        <strain evidence="4 5">SL1</strain>
    </source>
</reference>
<dbReference type="InterPro" id="IPR009057">
    <property type="entry name" value="Homeodomain-like_sf"/>
</dbReference>
<dbReference type="PROSITE" id="PS50977">
    <property type="entry name" value="HTH_TETR_2"/>
    <property type="match status" value="1"/>
</dbReference>
<evidence type="ECO:0000313" key="4">
    <source>
        <dbReference type="EMBL" id="AWN20453.1"/>
    </source>
</evidence>
<sequence length="198" mass="22187">MKRDTEKLKQKLIATGVAEIEKKGINQLSIRTVAQKCGVSHGAPYRHFGSKEGYLQVLLAEISERLAQALKVNINQEDSAHQQLQVMGANFFNFAQDYPNFFEILLIKSPLGYLETRQNQIDFDCELPGFQTFKAMVQNLKAQENLDLPERELIIHLWSYIAGLAILGQSQGGETIDSSTIKSNIANMLDIYIKGAKA</sequence>
<accession>A0ABM6W4J3</accession>
<dbReference type="PANTHER" id="PTHR43479:SF11">
    <property type="entry name" value="ACREF_ENVCD OPERON REPRESSOR-RELATED"/>
    <property type="match status" value="1"/>
</dbReference>
<dbReference type="SUPFAM" id="SSF48498">
    <property type="entry name" value="Tetracyclin repressor-like, C-terminal domain"/>
    <property type="match status" value="1"/>
</dbReference>
<dbReference type="Pfam" id="PF00440">
    <property type="entry name" value="TetR_N"/>
    <property type="match status" value="1"/>
</dbReference>
<evidence type="ECO:0000256" key="1">
    <source>
        <dbReference type="ARBA" id="ARBA00023125"/>
    </source>
</evidence>
<name>A0ABM6W4J3_9STRE</name>
<keyword evidence="1 2" id="KW-0238">DNA-binding</keyword>
<gene>
    <name evidence="4" type="ORF">DK182_03435</name>
</gene>
<dbReference type="EMBL" id="CP029490">
    <property type="protein sequence ID" value="AWN20453.1"/>
    <property type="molecule type" value="Genomic_DNA"/>
</dbReference>
<dbReference type="PANTHER" id="PTHR43479">
    <property type="entry name" value="ACREF/ENVCD OPERON REPRESSOR-RELATED"/>
    <property type="match status" value="1"/>
</dbReference>
<feature type="DNA-binding region" description="H-T-H motif" evidence="2">
    <location>
        <begin position="29"/>
        <end position="48"/>
    </location>
</feature>